<dbReference type="AlphaFoldDB" id="A0AAW2XW47"/>
<feature type="region of interest" description="Disordered" evidence="1">
    <location>
        <begin position="1"/>
        <end position="53"/>
    </location>
</feature>
<sequence length="99" mass="10256">MNSENRGDNDTYEGNSSLPIAAGPVVPPADPAVVATNTPNPDPTSKTNTTAPALDKIVGPAAMSPLFCEQFRETINLTLLGSQASGTGPSSHLKEVKHE</sequence>
<reference evidence="2" key="1">
    <citation type="submission" date="2020-06" db="EMBL/GenBank/DDBJ databases">
        <authorList>
            <person name="Li T."/>
            <person name="Hu X."/>
            <person name="Zhang T."/>
            <person name="Song X."/>
            <person name="Zhang H."/>
            <person name="Dai N."/>
            <person name="Sheng W."/>
            <person name="Hou X."/>
            <person name="Wei L."/>
        </authorList>
    </citation>
    <scope>NUCLEOTIDE SEQUENCE</scope>
    <source>
        <strain evidence="2">KEN1</strain>
        <tissue evidence="2">Leaf</tissue>
    </source>
</reference>
<organism evidence="2">
    <name type="scientific">Sesamum latifolium</name>
    <dbReference type="NCBI Taxonomy" id="2727402"/>
    <lineage>
        <taxon>Eukaryota</taxon>
        <taxon>Viridiplantae</taxon>
        <taxon>Streptophyta</taxon>
        <taxon>Embryophyta</taxon>
        <taxon>Tracheophyta</taxon>
        <taxon>Spermatophyta</taxon>
        <taxon>Magnoliopsida</taxon>
        <taxon>eudicotyledons</taxon>
        <taxon>Gunneridae</taxon>
        <taxon>Pentapetalae</taxon>
        <taxon>asterids</taxon>
        <taxon>lamiids</taxon>
        <taxon>Lamiales</taxon>
        <taxon>Pedaliaceae</taxon>
        <taxon>Sesamum</taxon>
    </lineage>
</organism>
<dbReference type="EMBL" id="JACGWN010000002">
    <property type="protein sequence ID" value="KAL0458200.1"/>
    <property type="molecule type" value="Genomic_DNA"/>
</dbReference>
<gene>
    <name evidence="2" type="ORF">Slati_0447200</name>
</gene>
<comment type="caution">
    <text evidence="2">The sequence shown here is derived from an EMBL/GenBank/DDBJ whole genome shotgun (WGS) entry which is preliminary data.</text>
</comment>
<reference evidence="2" key="2">
    <citation type="journal article" date="2024" name="Plant">
        <title>Genomic evolution and insights into agronomic trait innovations of Sesamum species.</title>
        <authorList>
            <person name="Miao H."/>
            <person name="Wang L."/>
            <person name="Qu L."/>
            <person name="Liu H."/>
            <person name="Sun Y."/>
            <person name="Le M."/>
            <person name="Wang Q."/>
            <person name="Wei S."/>
            <person name="Zheng Y."/>
            <person name="Lin W."/>
            <person name="Duan Y."/>
            <person name="Cao H."/>
            <person name="Xiong S."/>
            <person name="Wang X."/>
            <person name="Wei L."/>
            <person name="Li C."/>
            <person name="Ma Q."/>
            <person name="Ju M."/>
            <person name="Zhao R."/>
            <person name="Li G."/>
            <person name="Mu C."/>
            <person name="Tian Q."/>
            <person name="Mei H."/>
            <person name="Zhang T."/>
            <person name="Gao T."/>
            <person name="Zhang H."/>
        </authorList>
    </citation>
    <scope>NUCLEOTIDE SEQUENCE</scope>
    <source>
        <strain evidence="2">KEN1</strain>
    </source>
</reference>
<evidence type="ECO:0000256" key="1">
    <source>
        <dbReference type="SAM" id="MobiDB-lite"/>
    </source>
</evidence>
<name>A0AAW2XW47_9LAMI</name>
<evidence type="ECO:0008006" key="3">
    <source>
        <dbReference type="Google" id="ProtNLM"/>
    </source>
</evidence>
<proteinExistence type="predicted"/>
<evidence type="ECO:0000313" key="2">
    <source>
        <dbReference type="EMBL" id="KAL0458200.1"/>
    </source>
</evidence>
<accession>A0AAW2XW47</accession>
<feature type="compositionally biased region" description="Polar residues" evidence="1">
    <location>
        <begin position="36"/>
        <end position="51"/>
    </location>
</feature>
<protein>
    <recommendedName>
        <fullName evidence="3">Reverse transcriptase domain-containing protein</fullName>
    </recommendedName>
</protein>